<feature type="domain" description="CDT1 Geminin-binding" evidence="3">
    <location>
        <begin position="406"/>
        <end position="541"/>
    </location>
</feature>
<reference evidence="5" key="1">
    <citation type="submission" date="2006-09" db="EMBL/GenBank/DDBJ databases">
        <title>Annotation of Plasmodium falciparum Dd2.</title>
        <authorList>
            <consortium name="The Broad Institute Genome Sequencing Platform"/>
            <person name="Volkman S.K."/>
            <person name="Neafsey D.E."/>
            <person name="Dash A.P."/>
            <person name="Chitnis C.E."/>
            <person name="Hartl D.L."/>
            <person name="Young S.K."/>
            <person name="Zeng Q."/>
            <person name="Koehrsen M."/>
            <person name="Alvarado L."/>
            <person name="Berlin A."/>
            <person name="Borenstein D."/>
            <person name="Chapman S.B."/>
            <person name="Chen Z."/>
            <person name="Engels R."/>
            <person name="Freedman E."/>
            <person name="Gellesch M."/>
            <person name="Goldberg J."/>
            <person name="Griggs A."/>
            <person name="Gujja S."/>
            <person name="Heilman E.R."/>
            <person name="Heiman D.I."/>
            <person name="Howarth C."/>
            <person name="Jen D."/>
            <person name="Larson L."/>
            <person name="Mehta T."/>
            <person name="Neiman D."/>
            <person name="Park D."/>
            <person name="Pearson M."/>
            <person name="Roberts A."/>
            <person name="Saif S."/>
            <person name="Shea T."/>
            <person name="Shenoy N."/>
            <person name="Sisk P."/>
            <person name="Stolte C."/>
            <person name="Sykes S."/>
            <person name="Walk T."/>
            <person name="White J."/>
            <person name="Yandava C."/>
            <person name="Haas B."/>
            <person name="Henn M.R."/>
            <person name="Nusbaum C."/>
            <person name="Birren B."/>
        </authorList>
    </citation>
    <scope>NUCLEOTIDE SEQUENCE [LARGE SCALE GENOMIC DNA]</scope>
</reference>
<feature type="region of interest" description="Disordered" evidence="2">
    <location>
        <begin position="1"/>
        <end position="23"/>
    </location>
</feature>
<evidence type="ECO:0000256" key="2">
    <source>
        <dbReference type="SAM" id="MobiDB-lite"/>
    </source>
</evidence>
<feature type="region of interest" description="Disordered" evidence="2">
    <location>
        <begin position="35"/>
        <end position="69"/>
    </location>
</feature>
<sequence>MGAKGFLMNISENNESENEDLKKDEIINNNLNNKMLKNNQSNENNGFNNNNDNNNDNNNNNNNNNRYNGILNNDERHNYEYNHNKNMMSPNKRNIPDCNNSTTDNSRYINCDNDNYNYSMKQNVSSFMNAGWQTPKKSNVGSYYTGIDHPSTLKKYKTPCEKDMLEPDESLIGNKCITINNYVNPPKYINNLVTPSKFPLSGENDDFMSYEDFKGLFKHNSCLISEYEYNNDKSSTSLLDNCSKQYLEELNDNNQNNAWPKKKDNYSSPQKSNTILQCSNNIISSNNNNNNNNNNNYGNFNNNKDSPRINPVLKTDIKKDKNNNLEIKNDVAKNTNVEIDNSAEKNKEGEKNKHVQININNNKIALNDDESNNKSVNEMIKEKHNPLKIKYEGYSSDLNVIFNKKQIVKPEVRVLNNSISFTQELIKQLAWIAPNLIQLNKVTITKEVFESNQRYYPEFVTGKKIEDIQIREHTDNCDNLYKYSNEEKLEMLKRIIINWVNKKHNEFLENLNPNFYLAKYSQLKKWHSNFNYEEIVFPSVTLEENKVLAHLARTPQESNADDFIVIQDSPIKCATNDLRKNGTFLQDMEKEKTRTPLGKNRRRGSTYLGAIGAYNNSNNNNNQTEDSPSKKKETKNMKNIREEANKKKIIKEIKMEIDKEFDELLDQKKKLENALWIAEIIHDSFIVQGTHTVIEIQTFAKKLSDKYKSNKDFLMDQNYIAQIIELLPQYINDIHIKPGMMNKNKKNLSVKSKKNLYNFLEPLSNEINTLNKKYQELKNNKENKLIDLWKNYNVQYELTENIKKYFSNPGSVSLADI</sequence>
<dbReference type="AlphaFoldDB" id="A0A0L7M943"/>
<dbReference type="EMBL" id="GG701926">
    <property type="protein sequence ID" value="KOB89130.1"/>
    <property type="molecule type" value="Genomic_DNA"/>
</dbReference>
<feature type="coiled-coil region" evidence="1">
    <location>
        <begin position="760"/>
        <end position="787"/>
    </location>
</feature>
<dbReference type="OrthoDB" id="369923at2759"/>
<proteinExistence type="predicted"/>
<feature type="compositionally biased region" description="Low complexity" evidence="2">
    <location>
        <begin position="281"/>
        <end position="303"/>
    </location>
</feature>
<dbReference type="OMA" id="CIISEHE"/>
<evidence type="ECO:0000313" key="4">
    <source>
        <dbReference type="EMBL" id="KOB89130.1"/>
    </source>
</evidence>
<protein>
    <recommendedName>
        <fullName evidence="3">CDT1 Geminin-binding domain-containing protein</fullName>
    </recommendedName>
</protein>
<keyword evidence="1" id="KW-0175">Coiled coil</keyword>
<accession>A0A0L7M943</accession>
<dbReference type="Pfam" id="PF08839">
    <property type="entry name" value="CDT1"/>
    <property type="match status" value="1"/>
</dbReference>
<gene>
    <name evidence="4" type="ORF">PFDG_04279</name>
</gene>
<dbReference type="Proteomes" id="UP000054282">
    <property type="component" value="Unassembled WGS sequence"/>
</dbReference>
<feature type="compositionally biased region" description="Basic and acidic residues" evidence="2">
    <location>
        <begin position="627"/>
        <end position="636"/>
    </location>
</feature>
<feature type="region of interest" description="Disordered" evidence="2">
    <location>
        <begin position="253"/>
        <end position="272"/>
    </location>
</feature>
<organism evidence="4 5">
    <name type="scientific">Plasmodium falciparum (isolate Dd2)</name>
    <dbReference type="NCBI Taxonomy" id="57267"/>
    <lineage>
        <taxon>Eukaryota</taxon>
        <taxon>Sar</taxon>
        <taxon>Alveolata</taxon>
        <taxon>Apicomplexa</taxon>
        <taxon>Aconoidasida</taxon>
        <taxon>Haemosporida</taxon>
        <taxon>Plasmodiidae</taxon>
        <taxon>Plasmodium</taxon>
        <taxon>Plasmodium (Laverania)</taxon>
    </lineage>
</organism>
<dbReference type="InterPro" id="IPR036390">
    <property type="entry name" value="WH_DNA-bd_sf"/>
</dbReference>
<reference evidence="5" key="2">
    <citation type="submission" date="2006-09" db="EMBL/GenBank/DDBJ databases">
        <title>The genome sequence of Plasmodium falciparum Dd2.</title>
        <authorList>
            <consortium name="The Broad Institute Genome Sequencing Platform"/>
            <person name="Birren B."/>
            <person name="Lander E."/>
            <person name="Galagan J."/>
            <person name="Nusbaum C."/>
            <person name="Devon K."/>
            <person name="Henn M."/>
            <person name="Jaffe D."/>
            <person name="Butler J."/>
            <person name="Alvarez P."/>
            <person name="Gnerre S."/>
            <person name="Grabherr M."/>
            <person name="Kleber M."/>
            <person name="Mauceli E."/>
            <person name="Brockman W."/>
            <person name="MacCallum I.A."/>
            <person name="Rounsley S."/>
            <person name="Young S."/>
            <person name="LaButti K."/>
            <person name="Pushparaj V."/>
            <person name="DeCaprio D."/>
            <person name="Crawford M."/>
            <person name="Koehrsen M."/>
            <person name="Engels R."/>
            <person name="Montgomery P."/>
            <person name="Pearson M."/>
            <person name="Howarth C."/>
            <person name="Larson L."/>
            <person name="Luoma S."/>
            <person name="White J."/>
            <person name="Kodira C."/>
            <person name="Zeng Q."/>
            <person name="O'Leary S."/>
            <person name="Yandava C."/>
            <person name="Alvarado L."/>
            <person name="Wirth D."/>
            <person name="Volkman S."/>
            <person name="Hartl D."/>
        </authorList>
    </citation>
    <scope>NUCLEOTIDE SEQUENCE [LARGE SCALE GENOMIC DNA]</scope>
</reference>
<name>A0A0L7M943_PLAF4</name>
<dbReference type="InterPro" id="IPR014939">
    <property type="entry name" value="CDT1_Gemini-bd-like"/>
</dbReference>
<evidence type="ECO:0000256" key="1">
    <source>
        <dbReference type="SAM" id="Coils"/>
    </source>
</evidence>
<feature type="region of interest" description="Disordered" evidence="2">
    <location>
        <begin position="281"/>
        <end position="310"/>
    </location>
</feature>
<dbReference type="KEGG" id="pfd:PFDG_04279"/>
<feature type="region of interest" description="Disordered" evidence="2">
    <location>
        <begin position="613"/>
        <end position="636"/>
    </location>
</feature>
<evidence type="ECO:0000313" key="5">
    <source>
        <dbReference type="Proteomes" id="UP000054282"/>
    </source>
</evidence>
<dbReference type="SUPFAM" id="SSF46785">
    <property type="entry name" value="Winged helix' DNA-binding domain"/>
    <property type="match status" value="1"/>
</dbReference>
<evidence type="ECO:0000259" key="3">
    <source>
        <dbReference type="Pfam" id="PF08839"/>
    </source>
</evidence>